<dbReference type="PROSITE" id="PS50812">
    <property type="entry name" value="PWWP"/>
    <property type="match status" value="1"/>
</dbReference>
<dbReference type="SUPFAM" id="SSF63748">
    <property type="entry name" value="Tudor/PWWP/MBT"/>
    <property type="match status" value="1"/>
</dbReference>
<dbReference type="AlphaFoldDB" id="A0A7N0T402"/>
<feature type="compositionally biased region" description="Polar residues" evidence="1">
    <location>
        <begin position="224"/>
        <end position="244"/>
    </location>
</feature>
<sequence length="679" mass="73352">MAPNRRKSKASSAAAAAAVQKKWKVGDLVLAKVKGFPVWPATVSEPEKWGYKPDSKKVLVFFFGTNQIAFCSHADVEAFTDEKKQSVHGKRYGKSADFVRAVNEIIESYDKLKTQAQDHDLNCGVEAAVTNGENSVGSLVNPGTTDPMSNDSGPLIHQLHNGSVSTMDKFEGSPPFDDAASVMDENRNSSYIISISGTPVGRSHVLRKKHGAVNSLANVNQRWFPSTGRSRTSRANANRQQDNELPSVDSVAGTGNIVLCRGSPRDANTGMSTLGDEKLADSPLQVPNSSPEDSTSGIASQECNSNNMTEGSSFNSSCLPEQTGTAGNLNENVGLTKRHGLDIKAVFVKKKRKPNRKRFATDSQELTSSVDNADLIIGVHNYRLNSPNACEKSNESPSKVDCDEYLPLVKRARVRMGKLSDVGGHVDALMVDVKEKSTNGCYLDVSNGLSMNSFNKHSSNEQDVIMMKEPTGDPLTQPDSSILANGDQPDNLCKGSPCDKEDGEGGLPPSVHVHSAFETISVNVTKDYQPHAEGQICNSLAVIAGSISSLAEAGATVTGSDVGEDMLGANVNAACNNEIEVKLLNDTAVANPLRPSESKIPLIETAETNQCSEVRRQWRKLELVMQGTRHLVLIVCHLTLKSRMIVLSRISFLAISSYTTTKRKILIRVKVLMNLQTIN</sequence>
<keyword evidence="4" id="KW-1185">Reference proteome</keyword>
<dbReference type="PANTHER" id="PTHR12550">
    <property type="entry name" value="HEPATOMA-DERIVED GROWTH FACTOR-RELATED"/>
    <property type="match status" value="1"/>
</dbReference>
<evidence type="ECO:0000259" key="2">
    <source>
        <dbReference type="PROSITE" id="PS50812"/>
    </source>
</evidence>
<dbReference type="EnsemblPlants" id="Kaladp0020s0224.1.v1.1">
    <property type="protein sequence ID" value="Kaladp0020s0224.1.v1.1"/>
    <property type="gene ID" value="Kaladp0020s0224.v1.1"/>
</dbReference>
<proteinExistence type="predicted"/>
<protein>
    <recommendedName>
        <fullName evidence="2">PWWP domain-containing protein</fullName>
    </recommendedName>
</protein>
<dbReference type="Pfam" id="PF00855">
    <property type="entry name" value="PWWP"/>
    <property type="match status" value="1"/>
</dbReference>
<name>A0A7N0T402_KALFE</name>
<feature type="domain" description="PWWP" evidence="2">
    <location>
        <begin position="25"/>
        <end position="82"/>
    </location>
</feature>
<evidence type="ECO:0000256" key="1">
    <source>
        <dbReference type="SAM" id="MobiDB-lite"/>
    </source>
</evidence>
<dbReference type="Gramene" id="Kaladp0020s0224.1.v1.1">
    <property type="protein sequence ID" value="Kaladp0020s0224.1.v1.1"/>
    <property type="gene ID" value="Kaladp0020s0224.v1.1"/>
</dbReference>
<dbReference type="Gene3D" id="2.30.30.140">
    <property type="match status" value="1"/>
</dbReference>
<feature type="region of interest" description="Disordered" evidence="1">
    <location>
        <begin position="224"/>
        <end position="319"/>
    </location>
</feature>
<evidence type="ECO:0000313" key="3">
    <source>
        <dbReference type="EnsemblPlants" id="Kaladp0020s0224.1.v1.1"/>
    </source>
</evidence>
<dbReference type="InterPro" id="IPR000313">
    <property type="entry name" value="PWWP_dom"/>
</dbReference>
<feature type="compositionally biased region" description="Polar residues" evidence="1">
    <location>
        <begin position="285"/>
        <end position="319"/>
    </location>
</feature>
<dbReference type="PANTHER" id="PTHR12550:SF49">
    <property type="entry name" value="PROTEIN HUA2-LIKE 2-RELATED"/>
    <property type="match status" value="1"/>
</dbReference>
<organism evidence="3 4">
    <name type="scientific">Kalanchoe fedtschenkoi</name>
    <name type="common">Lavender scallops</name>
    <name type="synonym">South American air plant</name>
    <dbReference type="NCBI Taxonomy" id="63787"/>
    <lineage>
        <taxon>Eukaryota</taxon>
        <taxon>Viridiplantae</taxon>
        <taxon>Streptophyta</taxon>
        <taxon>Embryophyta</taxon>
        <taxon>Tracheophyta</taxon>
        <taxon>Spermatophyta</taxon>
        <taxon>Magnoliopsida</taxon>
        <taxon>eudicotyledons</taxon>
        <taxon>Gunneridae</taxon>
        <taxon>Pentapetalae</taxon>
        <taxon>Saxifragales</taxon>
        <taxon>Crassulaceae</taxon>
        <taxon>Kalanchoe</taxon>
    </lineage>
</organism>
<dbReference type="Proteomes" id="UP000594263">
    <property type="component" value="Unplaced"/>
</dbReference>
<evidence type="ECO:0000313" key="4">
    <source>
        <dbReference type="Proteomes" id="UP000594263"/>
    </source>
</evidence>
<reference evidence="3" key="1">
    <citation type="submission" date="2021-01" db="UniProtKB">
        <authorList>
            <consortium name="EnsemblPlants"/>
        </authorList>
    </citation>
    <scope>IDENTIFICATION</scope>
</reference>
<accession>A0A7N0T402</accession>
<dbReference type="SMART" id="SM00293">
    <property type="entry name" value="PWWP"/>
    <property type="match status" value="1"/>
</dbReference>